<name>A0A1A6AMX6_9CLOT</name>
<dbReference type="PATRIC" id="fig|1353534.3.peg.3035"/>
<evidence type="ECO:0000313" key="3">
    <source>
        <dbReference type="Proteomes" id="UP000093954"/>
    </source>
</evidence>
<dbReference type="Proteomes" id="UP000093954">
    <property type="component" value="Unassembled WGS sequence"/>
</dbReference>
<accession>A0A1A6AMX6</accession>
<evidence type="ECO:0000313" key="2">
    <source>
        <dbReference type="EMBL" id="OBR91422.1"/>
    </source>
</evidence>
<dbReference type="Gene3D" id="3.30.565.60">
    <property type="match status" value="1"/>
</dbReference>
<dbReference type="InterPro" id="IPR007421">
    <property type="entry name" value="Schlafen_AlbA_2_dom"/>
</dbReference>
<dbReference type="InterPro" id="IPR038475">
    <property type="entry name" value="RecG_C_sf"/>
</dbReference>
<sequence length="480" mass="55193">MNIKMSIEEIIKMGEGQYFDRKSSKIQINKLAETLIAFANADGGTIAIGIEDGKILGINGQGNIKINDFIQCSFDKCIPPVKANCEFVNVIKDNGKEDRILLIHVEASIDKVHKTAADEAYLRVGDENKKLNFEQRLNLEYDKGERLFEDKIITECTMEDLDETVLKSYAEAVKYKDKDYEKLLYARGLARRSKEGPRITVAGVLLFAENPSIFLPNARIRFFRYEGSSAEVGTGMNIVKQEMIEGPLPKQIEIAKNVVKAQLREFTALNPMNGKFITVPEYPEFAWQEGIINAVTHRAYNIQGDDIKIFMYDDRLEIISPGKFPNIVSKGNIKEVRYSRNPRVARVLTELGWVRELGEGVKRIYKEMKEYFLDDPIYDEPNYSVKLVLKNNIITRRQRRKERVNNLIDFDWNSFSDDEKKAIEMAYSMEKLYTKEYADIIKRSATYARSLLNNLVNKGILKKVASSTTDPHQYYIFKEC</sequence>
<dbReference type="Gene3D" id="3.30.950.30">
    <property type="entry name" value="Schlafen, AAA domain"/>
    <property type="match status" value="1"/>
</dbReference>
<gene>
    <name evidence="2" type="ORF">CLRAG_29890</name>
</gene>
<dbReference type="RefSeq" id="WP_065079118.1">
    <property type="nucleotide sequence ID" value="NZ_LROS01000038.1"/>
</dbReference>
<organism evidence="2 3">
    <name type="scientific">Clostridium ragsdalei P11</name>
    <dbReference type="NCBI Taxonomy" id="1353534"/>
    <lineage>
        <taxon>Bacteria</taxon>
        <taxon>Bacillati</taxon>
        <taxon>Bacillota</taxon>
        <taxon>Clostridia</taxon>
        <taxon>Eubacteriales</taxon>
        <taxon>Clostridiaceae</taxon>
        <taxon>Clostridium</taxon>
    </lineage>
</organism>
<protein>
    <submittedName>
        <fullName evidence="2">Divergent AAA domain protein</fullName>
    </submittedName>
</protein>
<dbReference type="AlphaFoldDB" id="A0A1A6AMX6"/>
<dbReference type="Pfam" id="PF04326">
    <property type="entry name" value="SLFN_AlbA_2"/>
    <property type="match status" value="1"/>
</dbReference>
<dbReference type="PANTHER" id="PTHR30595">
    <property type="entry name" value="GLPR-RELATED TRANSCRIPTIONAL REPRESSOR"/>
    <property type="match status" value="1"/>
</dbReference>
<evidence type="ECO:0000259" key="1">
    <source>
        <dbReference type="Pfam" id="PF04326"/>
    </source>
</evidence>
<dbReference type="PANTHER" id="PTHR30595:SF6">
    <property type="entry name" value="SCHLAFEN ALBA-2 DOMAIN-CONTAINING PROTEIN"/>
    <property type="match status" value="1"/>
</dbReference>
<dbReference type="Pfam" id="PF13749">
    <property type="entry name" value="HATPase_c_4"/>
    <property type="match status" value="1"/>
</dbReference>
<dbReference type="InterPro" id="IPR038461">
    <property type="entry name" value="Schlafen_AlbA_2_dom_sf"/>
</dbReference>
<dbReference type="EMBL" id="LROS01000038">
    <property type="protein sequence ID" value="OBR91422.1"/>
    <property type="molecule type" value="Genomic_DNA"/>
</dbReference>
<comment type="caution">
    <text evidence="2">The sequence shown here is derived from an EMBL/GenBank/DDBJ whole genome shotgun (WGS) entry which is preliminary data.</text>
</comment>
<reference evidence="2 3" key="1">
    <citation type="journal article" date="2012" name="Front. Microbiol.">
        <title>Draft Genome Sequence of the Virulent Strain 01-B526 of the Fish Pathogen Aeromonas salmonicida.</title>
        <authorList>
            <person name="Charette S.J."/>
            <person name="Brochu F."/>
            <person name="Boyle B."/>
            <person name="Filion G."/>
            <person name="Tanaka K.H."/>
            <person name="Derome N."/>
        </authorList>
    </citation>
    <scope>NUCLEOTIDE SEQUENCE [LARGE SCALE GENOMIC DNA]</scope>
    <source>
        <strain evidence="2 3">P11</strain>
    </source>
</reference>
<proteinExistence type="predicted"/>
<keyword evidence="3" id="KW-1185">Reference proteome</keyword>
<feature type="domain" description="Schlafen AlbA-2" evidence="1">
    <location>
        <begin position="15"/>
        <end position="132"/>
    </location>
</feature>